<evidence type="ECO:0000313" key="11">
    <source>
        <dbReference type="EMBL" id="AXL21189.1"/>
    </source>
</evidence>
<dbReference type="PANTHER" id="PTHR32248:SF4">
    <property type="entry name" value="RNA POLYMERASE SIGMA-54 FACTOR"/>
    <property type="match status" value="1"/>
</dbReference>
<dbReference type="RefSeq" id="WP_107196079.1">
    <property type="nucleotide sequence ID" value="NZ_CP029462.1"/>
</dbReference>
<dbReference type="InterPro" id="IPR007634">
    <property type="entry name" value="RNA_pol_sigma_54_DNA-bd"/>
</dbReference>
<organism evidence="11 12">
    <name type="scientific">Megasphaera stantonii</name>
    <dbReference type="NCBI Taxonomy" id="2144175"/>
    <lineage>
        <taxon>Bacteria</taxon>
        <taxon>Bacillati</taxon>
        <taxon>Bacillota</taxon>
        <taxon>Negativicutes</taxon>
        <taxon>Veillonellales</taxon>
        <taxon>Veillonellaceae</taxon>
        <taxon>Megasphaera</taxon>
    </lineage>
</organism>
<dbReference type="Gene3D" id="1.10.260.40">
    <property type="entry name" value="lambda repressor-like DNA-binding domains"/>
    <property type="match status" value="1"/>
</dbReference>
<dbReference type="PANTHER" id="PTHR32248">
    <property type="entry name" value="RNA POLYMERASE SIGMA-54 FACTOR"/>
    <property type="match status" value="1"/>
</dbReference>
<dbReference type="Gene3D" id="1.10.10.60">
    <property type="entry name" value="Homeodomain-like"/>
    <property type="match status" value="1"/>
</dbReference>
<dbReference type="InterPro" id="IPR010982">
    <property type="entry name" value="Lambda_DNA-bd_dom_sf"/>
</dbReference>
<dbReference type="InterPro" id="IPR000394">
    <property type="entry name" value="RNA_pol_sigma_54"/>
</dbReference>
<evidence type="ECO:0000259" key="9">
    <source>
        <dbReference type="Pfam" id="PF04552"/>
    </source>
</evidence>
<dbReference type="Pfam" id="PF04552">
    <property type="entry name" value="Sigma54_DBD"/>
    <property type="match status" value="1"/>
</dbReference>
<evidence type="ECO:0000256" key="1">
    <source>
        <dbReference type="ARBA" id="ARBA00008798"/>
    </source>
</evidence>
<comment type="similarity">
    <text evidence="1">Belongs to the sigma-54 factor family.</text>
</comment>
<dbReference type="InterPro" id="IPR038709">
    <property type="entry name" value="RpoN_core-bd_sf"/>
</dbReference>
<sequence length="427" mass="48949">MAKIALTLEQKIKLSQMQRLTIQMMTLRGQDLVEFLHEKVTENPLLDIRYPDVRPRSGGGMEKPIDNIRSGGDSLEEKLMKELRVQAVSKKVMLAAGLVIQSLDEKGFFAAALEDIGVDYGLSVADMEEGLRLVQTFDPPGVGARTIQEALLIQTRRRKDAPAGAEELLLNHYDDFIRGHWKRLEEQMGLSPEGLGRIRRFLKKLALQPVAPADERTEFVRADIEILCDEEGHLTVRSLEDLPDVFFRDDLYTAYGKDGDKATQDFIRKAKRQFLDLQTALAYRRQSIFTVVEHIVKEQGEHFLHGGSLRPLTQKDIAAATGLSAATVSRVCRDRYALFRGRIYPIQSFLAHHYRCDRERDGSISDKAIMEKMARLIAEEDCRRPWSDQDLADYFSQQSVHVARRTITKFRFKMNIPNSRMRRRMKE</sequence>
<dbReference type="Pfam" id="PF04963">
    <property type="entry name" value="Sigma54_CBD"/>
    <property type="match status" value="1"/>
</dbReference>
<keyword evidence="8" id="KW-0804">Transcription</keyword>
<dbReference type="GO" id="GO:0003677">
    <property type="term" value="F:DNA binding"/>
    <property type="evidence" value="ECO:0007669"/>
    <property type="project" value="UniProtKB-KW"/>
</dbReference>
<evidence type="ECO:0000256" key="2">
    <source>
        <dbReference type="ARBA" id="ARBA00022478"/>
    </source>
</evidence>
<keyword evidence="3" id="KW-0808">Transferase</keyword>
<evidence type="ECO:0000313" key="12">
    <source>
        <dbReference type="Proteomes" id="UP000254337"/>
    </source>
</evidence>
<dbReference type="Proteomes" id="UP000254337">
    <property type="component" value="Chromosome"/>
</dbReference>
<evidence type="ECO:0000256" key="4">
    <source>
        <dbReference type="ARBA" id="ARBA00022695"/>
    </source>
</evidence>
<evidence type="ECO:0000259" key="10">
    <source>
        <dbReference type="Pfam" id="PF04963"/>
    </source>
</evidence>
<dbReference type="InterPro" id="IPR007046">
    <property type="entry name" value="RNA_pol_sigma_54_core-bd"/>
</dbReference>
<dbReference type="Gene3D" id="1.10.10.1330">
    <property type="entry name" value="RNA polymerase sigma-54 factor, core-binding domain"/>
    <property type="match status" value="1"/>
</dbReference>
<accession>A0A346AZ96</accession>
<evidence type="ECO:0000256" key="5">
    <source>
        <dbReference type="ARBA" id="ARBA00023015"/>
    </source>
</evidence>
<dbReference type="GO" id="GO:0006352">
    <property type="term" value="P:DNA-templated transcription initiation"/>
    <property type="evidence" value="ECO:0007669"/>
    <property type="project" value="InterPro"/>
</dbReference>
<evidence type="ECO:0000256" key="8">
    <source>
        <dbReference type="ARBA" id="ARBA00023163"/>
    </source>
</evidence>
<feature type="domain" description="RNA polymerase sigma factor 54 DNA-binding" evidence="9">
    <location>
        <begin position="265"/>
        <end position="424"/>
    </location>
</feature>
<protein>
    <submittedName>
        <fullName evidence="11">RNA polymerase sigma-54 factor</fullName>
    </submittedName>
</protein>
<keyword evidence="7" id="KW-0238">DNA-binding</keyword>
<keyword evidence="6" id="KW-0731">Sigma factor</keyword>
<dbReference type="AlphaFoldDB" id="A0A346AZ96"/>
<keyword evidence="2" id="KW-0240">DNA-directed RNA polymerase</keyword>
<evidence type="ECO:0000256" key="3">
    <source>
        <dbReference type="ARBA" id="ARBA00022679"/>
    </source>
</evidence>
<dbReference type="Pfam" id="PF00309">
    <property type="entry name" value="Sigma54_AID"/>
    <property type="match status" value="1"/>
</dbReference>
<evidence type="ECO:0000256" key="6">
    <source>
        <dbReference type="ARBA" id="ARBA00023082"/>
    </source>
</evidence>
<dbReference type="NCBIfam" id="TIGR02395">
    <property type="entry name" value="rpoN_sigma"/>
    <property type="match status" value="1"/>
</dbReference>
<name>A0A346AZ96_9FIRM</name>
<dbReference type="EMBL" id="CP029462">
    <property type="protein sequence ID" value="AXL21189.1"/>
    <property type="molecule type" value="Genomic_DNA"/>
</dbReference>
<dbReference type="OrthoDB" id="9814402at2"/>
<dbReference type="PRINTS" id="PR00045">
    <property type="entry name" value="SIGMA54FCT"/>
</dbReference>
<dbReference type="KEGG" id="meg:DKB62_06255"/>
<feature type="domain" description="RNA polymerase sigma factor 54 core-binding" evidence="10">
    <location>
        <begin position="66"/>
        <end position="238"/>
    </location>
</feature>
<dbReference type="GO" id="GO:0001216">
    <property type="term" value="F:DNA-binding transcription activator activity"/>
    <property type="evidence" value="ECO:0007669"/>
    <property type="project" value="InterPro"/>
</dbReference>
<keyword evidence="5" id="KW-0805">Transcription regulation</keyword>
<proteinExistence type="inferred from homology"/>
<dbReference type="PROSITE" id="PS50044">
    <property type="entry name" value="SIGMA54_3"/>
    <property type="match status" value="1"/>
</dbReference>
<dbReference type="GO" id="GO:0016779">
    <property type="term" value="F:nucleotidyltransferase activity"/>
    <property type="evidence" value="ECO:0007669"/>
    <property type="project" value="UniProtKB-KW"/>
</dbReference>
<keyword evidence="12" id="KW-1185">Reference proteome</keyword>
<gene>
    <name evidence="11" type="primary">rpoN</name>
    <name evidence="11" type="ORF">DKB62_06255</name>
</gene>
<dbReference type="PIRSF" id="PIRSF000774">
    <property type="entry name" value="RpoN"/>
    <property type="match status" value="1"/>
</dbReference>
<reference evidence="11 12" key="1">
    <citation type="submission" date="2018-05" db="EMBL/GenBank/DDBJ databases">
        <title>Complete genome sequence of Megasphaera sp. AJH120T, isolated from the ceca of a chicken.</title>
        <authorList>
            <person name="Maki J."/>
            <person name="Looft T."/>
        </authorList>
    </citation>
    <scope>NUCLEOTIDE SEQUENCE [LARGE SCALE GENOMIC DNA]</scope>
    <source>
        <strain evidence="11 12">AJH120</strain>
    </source>
</reference>
<evidence type="ECO:0000256" key="7">
    <source>
        <dbReference type="ARBA" id="ARBA00023125"/>
    </source>
</evidence>
<keyword evidence="4" id="KW-0548">Nucleotidyltransferase</keyword>
<dbReference type="GO" id="GO:0016987">
    <property type="term" value="F:sigma factor activity"/>
    <property type="evidence" value="ECO:0007669"/>
    <property type="project" value="UniProtKB-KW"/>
</dbReference>
<dbReference type="GO" id="GO:0000428">
    <property type="term" value="C:DNA-directed RNA polymerase complex"/>
    <property type="evidence" value="ECO:0007669"/>
    <property type="project" value="UniProtKB-KW"/>
</dbReference>